<evidence type="ECO:0000256" key="4">
    <source>
        <dbReference type="ARBA" id="ARBA00022559"/>
    </source>
</evidence>
<comment type="cofactor">
    <cofactor evidence="15 18">
        <name>heme b</name>
        <dbReference type="ChEBI" id="CHEBI:60344"/>
    </cofactor>
    <text evidence="15 18">Binds 1 heme b (iron(II)-protoporphyrin IX) group per subunit.</text>
</comment>
<feature type="disulfide bond" evidence="17">
    <location>
        <begin position="39"/>
        <end position="101"/>
    </location>
</feature>
<sequence length="313" mass="33945">MEHSLYYYCRSWLLVCSSVLALCLGSRGQLTPGFYRSTCPQLYYTVQRHVFDAMRAEMRMGASLLRLHFHDCFVNFALPNRNSVRGFEVIDAIKADLESVCPEVVSCADIVALAASYGVLFSGGPYYDVLLGRRDGLVANQSGANSGLPSPFEPIDSIIHKFAAVDLNTTDVVVLSGAHTIGRARCALFSNRLSNFSATESVDPTLDAGLAESLQSLCAGGDGNQTSALDVSTPNAFDNAYYKNLLLEKGLLSSDQGLFSSPEGVARTKALVETYSQDSEHFFCHFASSMIKMGNIPLTASDGEIRKNCRVAN</sequence>
<dbReference type="PROSITE" id="PS50873">
    <property type="entry name" value="PEROXIDASE_4"/>
    <property type="match status" value="1"/>
</dbReference>
<evidence type="ECO:0000256" key="9">
    <source>
        <dbReference type="ARBA" id="ARBA00023004"/>
    </source>
</evidence>
<dbReference type="GO" id="GO:0005576">
    <property type="term" value="C:extracellular region"/>
    <property type="evidence" value="ECO:0007669"/>
    <property type="project" value="UniProtKB-SubCell"/>
</dbReference>
<dbReference type="GO" id="GO:0006979">
    <property type="term" value="P:response to oxidative stress"/>
    <property type="evidence" value="ECO:0007669"/>
    <property type="project" value="UniProtKB-UniRule"/>
</dbReference>
<keyword evidence="8 18" id="KW-0560">Oxidoreductase</keyword>
<keyword evidence="18" id="KW-0732">Signal</keyword>
<comment type="cofactor">
    <cofactor evidence="15 18">
        <name>Ca(2+)</name>
        <dbReference type="ChEBI" id="CHEBI:29108"/>
    </cofactor>
    <text evidence="15 18">Binds 2 calcium ions per subunit.</text>
</comment>
<evidence type="ECO:0000256" key="16">
    <source>
        <dbReference type="PIRSR" id="PIRSR600823-4"/>
    </source>
</evidence>
<dbReference type="PROSITE" id="PS00435">
    <property type="entry name" value="PEROXIDASE_1"/>
    <property type="match status" value="1"/>
</dbReference>
<comment type="similarity">
    <text evidence="3">Belongs to the peroxidase family. Ascorbate peroxidase subfamily.</text>
</comment>
<keyword evidence="5 18" id="KW-0349">Heme</keyword>
<name>A0A804LZ94_MAIZE</name>
<dbReference type="EC" id="1.11.1.7" evidence="18"/>
<evidence type="ECO:0000259" key="19">
    <source>
        <dbReference type="PROSITE" id="PS50873"/>
    </source>
</evidence>
<dbReference type="InterPro" id="IPR019793">
    <property type="entry name" value="Peroxidases_heam-ligand_BS"/>
</dbReference>
<dbReference type="FunFam" id="1.10.420.10:FF:000001">
    <property type="entry name" value="Peroxidase"/>
    <property type="match status" value="1"/>
</dbReference>
<evidence type="ECO:0000256" key="11">
    <source>
        <dbReference type="ARBA" id="ARBA00023283"/>
    </source>
</evidence>
<keyword evidence="6 15" id="KW-0479">Metal-binding</keyword>
<dbReference type="GO" id="GO:0140825">
    <property type="term" value="F:lactoperoxidase activity"/>
    <property type="evidence" value="ECO:0007669"/>
    <property type="project" value="UniProtKB-EC"/>
</dbReference>
<proteinExistence type="evidence at protein level"/>
<dbReference type="InterPro" id="IPR010255">
    <property type="entry name" value="Haem_peroxidase_sf"/>
</dbReference>
<dbReference type="InterPro" id="IPR033905">
    <property type="entry name" value="Secretory_peroxidase"/>
</dbReference>
<dbReference type="CDD" id="cd00693">
    <property type="entry name" value="secretory_peroxidase"/>
    <property type="match status" value="1"/>
</dbReference>
<keyword evidence="4 18" id="KW-0575">Peroxidase</keyword>
<dbReference type="PROSITE" id="PS00436">
    <property type="entry name" value="PEROXIDASE_2"/>
    <property type="match status" value="1"/>
</dbReference>
<comment type="subcellular location">
    <subcellularLocation>
        <location evidence="2 18">Secreted</location>
    </subcellularLocation>
</comment>
<dbReference type="InterPro" id="IPR019794">
    <property type="entry name" value="Peroxidases_AS"/>
</dbReference>
<evidence type="ECO:0007829" key="22">
    <source>
        <dbReference type="PeptideAtlas" id="A0A804LZ94"/>
    </source>
</evidence>
<dbReference type="GO" id="GO:0020037">
    <property type="term" value="F:heme binding"/>
    <property type="evidence" value="ECO:0007669"/>
    <property type="project" value="UniProtKB-UniRule"/>
</dbReference>
<feature type="binding site" evidence="15">
    <location>
        <position position="74"/>
    </location>
    <ligand>
        <name>Ca(2+)</name>
        <dbReference type="ChEBI" id="CHEBI:29108"/>
        <label>1</label>
    </ligand>
</feature>
<comment type="similarity">
    <text evidence="18">Belongs to the peroxidase family. Classical plant (class III) peroxidase subfamily.</text>
</comment>
<dbReference type="PRINTS" id="PR00458">
    <property type="entry name" value="PEROXIDASE"/>
</dbReference>
<reference evidence="20" key="2">
    <citation type="submission" date="2019-07" db="EMBL/GenBank/DDBJ databases">
        <authorList>
            <person name="Seetharam A."/>
            <person name="Woodhouse M."/>
            <person name="Cannon E."/>
        </authorList>
    </citation>
    <scope>NUCLEOTIDE SEQUENCE [LARGE SCALE GENOMIC DNA]</scope>
    <source>
        <strain evidence="20">cv. B73</strain>
    </source>
</reference>
<organism evidence="20 21">
    <name type="scientific">Zea mays</name>
    <name type="common">Maize</name>
    <dbReference type="NCBI Taxonomy" id="4577"/>
    <lineage>
        <taxon>Eukaryota</taxon>
        <taxon>Viridiplantae</taxon>
        <taxon>Streptophyta</taxon>
        <taxon>Embryophyta</taxon>
        <taxon>Tracheophyta</taxon>
        <taxon>Spermatophyta</taxon>
        <taxon>Magnoliopsida</taxon>
        <taxon>Liliopsida</taxon>
        <taxon>Poales</taxon>
        <taxon>Poaceae</taxon>
        <taxon>PACMAD clade</taxon>
        <taxon>Panicoideae</taxon>
        <taxon>Andropogonodae</taxon>
        <taxon>Andropogoneae</taxon>
        <taxon>Tripsacinae</taxon>
        <taxon>Zea</taxon>
    </lineage>
</organism>
<evidence type="ECO:0000256" key="8">
    <source>
        <dbReference type="ARBA" id="ARBA00023002"/>
    </source>
</evidence>
<feature type="site" description="Transition state stabilizer" evidence="16">
    <location>
        <position position="66"/>
    </location>
</feature>
<evidence type="ECO:0000256" key="2">
    <source>
        <dbReference type="ARBA" id="ARBA00004613"/>
    </source>
</evidence>
<feature type="binding site" evidence="15">
    <location>
        <position position="230"/>
    </location>
    <ligand>
        <name>Ca(2+)</name>
        <dbReference type="ChEBI" id="CHEBI:29108"/>
        <label>2</label>
    </ligand>
</feature>
<feature type="binding site" evidence="15">
    <location>
        <position position="71"/>
    </location>
    <ligand>
        <name>Ca(2+)</name>
        <dbReference type="ChEBI" id="CHEBI:29108"/>
        <label>1</label>
    </ligand>
</feature>
<keyword evidence="9 15" id="KW-0408">Iron</keyword>
<evidence type="ECO:0000256" key="10">
    <source>
        <dbReference type="ARBA" id="ARBA00023157"/>
    </source>
</evidence>
<evidence type="ECO:0000313" key="20">
    <source>
        <dbReference type="EnsemblPlants" id="Zm00001eb047120_P003"/>
    </source>
</evidence>
<dbReference type="Gramene" id="Zm00001eb047120_T003">
    <property type="protein sequence ID" value="Zm00001eb047120_P003"/>
    <property type="gene ID" value="Zm00001eb047120"/>
</dbReference>
<dbReference type="SUPFAM" id="SSF48113">
    <property type="entry name" value="Heme-dependent peroxidases"/>
    <property type="match status" value="1"/>
</dbReference>
<evidence type="ECO:0000256" key="7">
    <source>
        <dbReference type="ARBA" id="ARBA00022837"/>
    </source>
</evidence>
<evidence type="ECO:0000256" key="14">
    <source>
        <dbReference type="PIRSR" id="PIRSR600823-2"/>
    </source>
</evidence>
<feature type="disulfide bond" evidence="17">
    <location>
        <begin position="186"/>
        <end position="218"/>
    </location>
</feature>
<dbReference type="PANTHER" id="PTHR31388">
    <property type="entry name" value="PEROXIDASE 72-RELATED"/>
    <property type="match status" value="1"/>
</dbReference>
<evidence type="ECO:0000256" key="17">
    <source>
        <dbReference type="PIRSR" id="PIRSR600823-5"/>
    </source>
</evidence>
<feature type="domain" description="Plant heme peroxidase family profile" evidence="19">
    <location>
        <begin position="29"/>
        <end position="313"/>
    </location>
</feature>
<evidence type="ECO:0000256" key="13">
    <source>
        <dbReference type="PIRSR" id="PIRSR600823-1"/>
    </source>
</evidence>
<keyword evidence="11" id="KW-0873">Pyrrolidone carboxylic acid</keyword>
<keyword evidence="12 18" id="KW-0376">Hydrogen peroxide</keyword>
<keyword evidence="22" id="KW-1267">Proteomics identification</keyword>
<evidence type="ECO:0000256" key="5">
    <source>
        <dbReference type="ARBA" id="ARBA00022617"/>
    </source>
</evidence>
<comment type="catalytic activity">
    <reaction evidence="1 18">
        <text>2 a phenolic donor + H2O2 = 2 a phenolic radical donor + 2 H2O</text>
        <dbReference type="Rhea" id="RHEA:56136"/>
        <dbReference type="ChEBI" id="CHEBI:15377"/>
        <dbReference type="ChEBI" id="CHEBI:16240"/>
        <dbReference type="ChEBI" id="CHEBI:139520"/>
        <dbReference type="ChEBI" id="CHEBI:139521"/>
        <dbReference type="EC" id="1.11.1.7"/>
    </reaction>
</comment>
<accession>A0A804LZ94</accession>
<evidence type="ECO:0000256" key="3">
    <source>
        <dbReference type="ARBA" id="ARBA00006873"/>
    </source>
</evidence>
<dbReference type="Gene3D" id="1.10.520.10">
    <property type="match status" value="2"/>
</dbReference>
<dbReference type="PANTHER" id="PTHR31388:SF31">
    <property type="entry name" value="PEROXIDASE"/>
    <property type="match status" value="1"/>
</dbReference>
<feature type="chain" id="PRO_5033100009" description="Peroxidase" evidence="18">
    <location>
        <begin position="29"/>
        <end position="313"/>
    </location>
</feature>
<keyword evidence="7 15" id="KW-0106">Calcium</keyword>
<evidence type="ECO:0000313" key="21">
    <source>
        <dbReference type="Proteomes" id="UP000007305"/>
    </source>
</evidence>
<feature type="binding site" evidence="15">
    <location>
        <position position="180"/>
    </location>
    <ligand>
        <name>Ca(2+)</name>
        <dbReference type="ChEBI" id="CHEBI:29108"/>
        <label>2</label>
    </ligand>
</feature>
<keyword evidence="18" id="KW-0964">Secreted</keyword>
<dbReference type="Gene3D" id="1.10.420.10">
    <property type="entry name" value="Peroxidase, domain 2"/>
    <property type="match status" value="1"/>
</dbReference>
<evidence type="ECO:0000256" key="6">
    <source>
        <dbReference type="ARBA" id="ARBA00022723"/>
    </source>
</evidence>
<dbReference type="Proteomes" id="UP000007305">
    <property type="component" value="Chromosome 1"/>
</dbReference>
<dbReference type="GO" id="GO:0042744">
    <property type="term" value="P:hydrogen peroxide catabolic process"/>
    <property type="evidence" value="ECO:0007669"/>
    <property type="project" value="UniProtKB-KW"/>
</dbReference>
<feature type="binding site" evidence="14">
    <location>
        <position position="149"/>
    </location>
    <ligand>
        <name>substrate</name>
    </ligand>
</feature>
<evidence type="ECO:0000256" key="12">
    <source>
        <dbReference type="ARBA" id="ARBA00023324"/>
    </source>
</evidence>
<dbReference type="EnsemblPlants" id="Zm00001eb047120_T003">
    <property type="protein sequence ID" value="Zm00001eb047120_P003"/>
    <property type="gene ID" value="Zm00001eb047120"/>
</dbReference>
<feature type="active site" description="Proton acceptor" evidence="13">
    <location>
        <position position="70"/>
    </location>
</feature>
<feature type="binding site" description="axial binding residue" evidence="15">
    <location>
        <position position="179"/>
    </location>
    <ligand>
        <name>heme b</name>
        <dbReference type="ChEBI" id="CHEBI:60344"/>
    </ligand>
    <ligandPart>
        <name>Fe</name>
        <dbReference type="ChEBI" id="CHEBI:18248"/>
    </ligandPart>
</feature>
<reference evidence="20" key="3">
    <citation type="submission" date="2021-05" db="UniProtKB">
        <authorList>
            <consortium name="EnsemblPlants"/>
        </authorList>
    </citation>
    <scope>IDENTIFICATION</scope>
    <source>
        <strain evidence="20">cv. B73</strain>
    </source>
</reference>
<keyword evidence="10 17" id="KW-1015">Disulfide bond</keyword>
<keyword evidence="21" id="KW-1185">Reference proteome</keyword>
<evidence type="ECO:0000256" key="18">
    <source>
        <dbReference type="RuleBase" id="RU362060"/>
    </source>
</evidence>
<dbReference type="AlphaFoldDB" id="A0A804LZ94"/>
<gene>
    <name evidence="20" type="primary">LOC100272764</name>
</gene>
<reference evidence="21" key="1">
    <citation type="submission" date="2015-12" db="EMBL/GenBank/DDBJ databases">
        <title>Update maize B73 reference genome by single molecule sequencing technologies.</title>
        <authorList>
            <consortium name="Maize Genome Sequencing Project"/>
            <person name="Ware D."/>
        </authorList>
    </citation>
    <scope>NUCLEOTIDE SEQUENCE [LARGE SCALE GENOMIC DNA]</scope>
    <source>
        <strain evidence="21">cv. B73</strain>
    </source>
</reference>
<dbReference type="InterPro" id="IPR000823">
    <property type="entry name" value="Peroxidase_pln"/>
</dbReference>
<feature type="binding site" evidence="15">
    <location>
        <position position="238"/>
    </location>
    <ligand>
        <name>Ca(2+)</name>
        <dbReference type="ChEBI" id="CHEBI:29108"/>
        <label>2</label>
    </ligand>
</feature>
<dbReference type="Pfam" id="PF00141">
    <property type="entry name" value="peroxidase"/>
    <property type="match status" value="1"/>
</dbReference>
<protein>
    <recommendedName>
        <fullName evidence="18">Peroxidase</fullName>
        <ecNumber evidence="18">1.11.1.7</ecNumber>
    </recommendedName>
</protein>
<evidence type="ECO:0000256" key="1">
    <source>
        <dbReference type="ARBA" id="ARBA00000189"/>
    </source>
</evidence>
<dbReference type="PRINTS" id="PR00461">
    <property type="entry name" value="PLPEROXIDASE"/>
</dbReference>
<feature type="disulfide bond" evidence="17">
    <location>
        <begin position="107"/>
        <end position="309"/>
    </location>
</feature>
<dbReference type="GO" id="GO:0046872">
    <property type="term" value="F:metal ion binding"/>
    <property type="evidence" value="ECO:0007669"/>
    <property type="project" value="UniProtKB-UniRule"/>
</dbReference>
<dbReference type="InterPro" id="IPR002016">
    <property type="entry name" value="Haem_peroxidase"/>
</dbReference>
<feature type="binding site" evidence="15">
    <location>
        <position position="233"/>
    </location>
    <ligand>
        <name>Ca(2+)</name>
        <dbReference type="ChEBI" id="CHEBI:29108"/>
        <label>2</label>
    </ligand>
</feature>
<evidence type="ECO:0000256" key="15">
    <source>
        <dbReference type="PIRSR" id="PIRSR600823-3"/>
    </source>
</evidence>
<comment type="function">
    <text evidence="18">Removal of H(2)O(2), oxidation of toxic reductants, biosynthesis and degradation of lignin, suberization, auxin catabolism, response to environmental stresses such as wounding, pathogen attack and oxidative stress.</text>
</comment>
<feature type="signal peptide" evidence="18">
    <location>
        <begin position="1"/>
        <end position="28"/>
    </location>
</feature>